<dbReference type="InterPro" id="IPR001343">
    <property type="entry name" value="Hemolysn_Ca-bd"/>
</dbReference>
<dbReference type="GO" id="GO:0005975">
    <property type="term" value="P:carbohydrate metabolic process"/>
    <property type="evidence" value="ECO:0007669"/>
    <property type="project" value="InterPro"/>
</dbReference>
<sequence length="1319" mass="137517">MTIIDGALTDWPAGSRLDTVQTGAPGYGLYGMTDADFIYLAITSADATIGAGTTIWLDTDLDRTNGYQIWGWTGGIEYHVEIGADNMPMLFAGGPGGAVIEGLTFAYSATGDTLELRIDRAAVGNPAQFRIFSDVNNAVFLPNDYANVNFIVGDPPAPPGPVVAGGKTLDGDLSEWGAGTRLDTASTGHTGYALHGDLQQNVLTFAIGTDGTPIGTGTTIWLDSDLDTGTGYQIWGFTGGAEYNLNMGADGKLRLYTGGAGETLVGDVQYALNAEGSVLEVAIDASLLGSPSQVHVLADVNDSIFLPNSYSTSNFIVGQPPSVQIGNTTINGVIDAAEWTMADTLVAGDDRLLGRAEVTAAGTTFVLAIASNAAAIGAETTIWIDSDRDTTTGHQIWGWAGGAEYNVNIAADGTARLYSGGAGETFVSDLTYRLAADGSGFEVAIASDLLAGSPQSIRVLADVNNSVFLPGAYAGANLVISTPTGPAVDDPGLRIGIVYSETTAQNYYNLTNYGQLFMAAQNQAMQAGIPFDLLTEADLLNPLNLAVYDALVFPGFSHVKAGQVDAIAASLATAASAYGVGLITAGNFLTNDETGSALAGNSYARMQSLLGVTLEGFGQTNGIQMEATAAGQTLLGSYSSGQQIGAYGNLSYLSFTDVTPDGNGQTLFDQIVTDESGNTLRLDGVIATTTAARNVHFATDALLGNNNVLGSALDWVATDNAPDVSLNMTRGSSLFYARNDMDQAMESSDVGTSGQGIYDKMLPIVESWHNQWGFVGSYYIDIGANPPDQSTDWTVSGDYYQRLIALESEVGSHSYTHPDDTNLLSADTPAILALAARVDPRNPGAVDPSTLTQAEQNVLFNSYRFQFETSKLIIEDRLGMTITGAAVPGAPESVDTSREIIQYYEYLSGGYSGIGAGYPGAFGFLTPGETEKVYLAPNVSFDFSLVEFQGLTPAQAADVWLREYAAITGNANAPIIAFPWHDYGATTWFADTTYSLDMYEAIISAAAADGTEFVTGVDLAHRIESFQGSALSASRSNDVITAQVTSTDAGHFALDVTDEGRIASVANWYAYNDHAVFVPRNGGTFEISLGAQTSDVTHVAELAQRAELISVWGDGQDLDFVFNGRGDTVVDLATQGSQWITVTGVDNGQIDTTGNLVLTSNNLANHAVGIDYSTGTGEFLGTAADELLIGGSANDTIRGQAGKDILIGNAGNDVLAGGAGDDVLSGGSGTHKDLTGGIDTFVFEAGGGNDSVLDFTSGIDILHLIGLGFADAVDAAAQFAQTTDGLLLTFGSGSSLLLADLAFGDVTATDIRIFEAAVA</sequence>
<dbReference type="Proteomes" id="UP000199550">
    <property type="component" value="Unassembled WGS sequence"/>
</dbReference>
<dbReference type="InterPro" id="IPR011049">
    <property type="entry name" value="Serralysin-like_metalloprot_C"/>
</dbReference>
<organism evidence="1 2">
    <name type="scientific">Loktanella salsilacus</name>
    <dbReference type="NCBI Taxonomy" id="195913"/>
    <lineage>
        <taxon>Bacteria</taxon>
        <taxon>Pseudomonadati</taxon>
        <taxon>Pseudomonadota</taxon>
        <taxon>Alphaproteobacteria</taxon>
        <taxon>Rhodobacterales</taxon>
        <taxon>Roseobacteraceae</taxon>
        <taxon>Loktanella</taxon>
    </lineage>
</organism>
<proteinExistence type="predicted"/>
<dbReference type="SUPFAM" id="SSF51120">
    <property type="entry name" value="beta-Roll"/>
    <property type="match status" value="1"/>
</dbReference>
<reference evidence="1 2" key="1">
    <citation type="submission" date="2016-10" db="EMBL/GenBank/DDBJ databases">
        <authorList>
            <person name="de Groot N.N."/>
        </authorList>
    </citation>
    <scope>NUCLEOTIDE SEQUENCE [LARGE SCALE GENOMIC DNA]</scope>
    <source>
        <strain evidence="1 2">DSM 16199</strain>
    </source>
</reference>
<evidence type="ECO:0000313" key="1">
    <source>
        <dbReference type="EMBL" id="SFL66382.1"/>
    </source>
</evidence>
<dbReference type="InterPro" id="IPR011330">
    <property type="entry name" value="Glyco_hydro/deAcase_b/a-brl"/>
</dbReference>
<gene>
    <name evidence="1" type="ORF">SAMN04488004_13814</name>
</gene>
<dbReference type="Gene3D" id="3.40.50.880">
    <property type="match status" value="1"/>
</dbReference>
<dbReference type="InterPro" id="IPR029062">
    <property type="entry name" value="Class_I_gatase-like"/>
</dbReference>
<dbReference type="OrthoDB" id="5618759at2"/>
<dbReference type="SUPFAM" id="SSF88713">
    <property type="entry name" value="Glycoside hydrolase/deacetylase"/>
    <property type="match status" value="1"/>
</dbReference>
<dbReference type="Pfam" id="PF00353">
    <property type="entry name" value="HemolysinCabind"/>
    <property type="match status" value="1"/>
</dbReference>
<dbReference type="InterPro" id="IPR018511">
    <property type="entry name" value="Hemolysin-typ_Ca-bd_CS"/>
</dbReference>
<keyword evidence="2" id="KW-1185">Reference proteome</keyword>
<dbReference type="STRING" id="195913.SAMN04488004_13814"/>
<accession>A0A1I4JIJ7</accession>
<protein>
    <submittedName>
        <fullName evidence="1">Serralysin</fullName>
    </submittedName>
</protein>
<dbReference type="Gene3D" id="2.150.10.10">
    <property type="entry name" value="Serralysin-like metalloprotease, C-terminal"/>
    <property type="match status" value="1"/>
</dbReference>
<dbReference type="PROSITE" id="PS00330">
    <property type="entry name" value="HEMOLYSIN_CALCIUM"/>
    <property type="match status" value="1"/>
</dbReference>
<dbReference type="Gene3D" id="3.20.20.370">
    <property type="entry name" value="Glycoside hydrolase/deacetylase"/>
    <property type="match status" value="1"/>
</dbReference>
<dbReference type="GO" id="GO:0005509">
    <property type="term" value="F:calcium ion binding"/>
    <property type="evidence" value="ECO:0007669"/>
    <property type="project" value="InterPro"/>
</dbReference>
<name>A0A1I4JIJ7_9RHOB</name>
<dbReference type="RefSeq" id="WP_090191891.1">
    <property type="nucleotide sequence ID" value="NZ_FOTF01000038.1"/>
</dbReference>
<dbReference type="EMBL" id="FOTF01000038">
    <property type="protein sequence ID" value="SFL66382.1"/>
    <property type="molecule type" value="Genomic_DNA"/>
</dbReference>
<evidence type="ECO:0000313" key="2">
    <source>
        <dbReference type="Proteomes" id="UP000199550"/>
    </source>
</evidence>